<dbReference type="Proteomes" id="UP000245697">
    <property type="component" value="Unassembled WGS sequence"/>
</dbReference>
<accession>A0A316EI78</accession>
<evidence type="ECO:0000313" key="1">
    <source>
        <dbReference type="EMBL" id="PWK30473.1"/>
    </source>
</evidence>
<reference evidence="1 2" key="1">
    <citation type="submission" date="2018-05" db="EMBL/GenBank/DDBJ databases">
        <title>Genomic Encyclopedia of Archaeal and Bacterial Type Strains, Phase II (KMG-II): from individual species to whole genera.</title>
        <authorList>
            <person name="Goeker M."/>
        </authorList>
    </citation>
    <scope>NUCLEOTIDE SEQUENCE [LARGE SCALE GENOMIC DNA]</scope>
    <source>
        <strain evidence="1 2">DSM 45184</strain>
    </source>
</reference>
<protein>
    <submittedName>
        <fullName evidence="1">Uncharacterized protein</fullName>
    </submittedName>
</protein>
<keyword evidence="2" id="KW-1185">Reference proteome</keyword>
<evidence type="ECO:0000313" key="2">
    <source>
        <dbReference type="Proteomes" id="UP000245697"/>
    </source>
</evidence>
<dbReference type="EMBL" id="QGGR01000038">
    <property type="protein sequence ID" value="PWK30473.1"/>
    <property type="molecule type" value="Genomic_DNA"/>
</dbReference>
<sequence>MPETPAEQIADEEIPAEELPQLIILDGAEDAPVCENGVCL</sequence>
<name>A0A316EI78_9ACTN</name>
<comment type="caution">
    <text evidence="1">The sequence shown here is derived from an EMBL/GenBank/DDBJ whole genome shotgun (WGS) entry which is preliminary data.</text>
</comment>
<dbReference type="AlphaFoldDB" id="A0A316EI78"/>
<proteinExistence type="predicted"/>
<gene>
    <name evidence="1" type="ORF">BC793_13834</name>
</gene>
<dbReference type="RefSeq" id="WP_275416311.1">
    <property type="nucleotide sequence ID" value="NZ_BONA01000097.1"/>
</dbReference>
<organism evidence="1 2">
    <name type="scientific">Actinoplanes xinjiangensis</name>
    <dbReference type="NCBI Taxonomy" id="512350"/>
    <lineage>
        <taxon>Bacteria</taxon>
        <taxon>Bacillati</taxon>
        <taxon>Actinomycetota</taxon>
        <taxon>Actinomycetes</taxon>
        <taxon>Micromonosporales</taxon>
        <taxon>Micromonosporaceae</taxon>
        <taxon>Actinoplanes</taxon>
    </lineage>
</organism>